<comment type="subcellular location">
    <subcellularLocation>
        <location evidence="1">Spore core</location>
    </subcellularLocation>
</comment>
<dbReference type="GO" id="GO:0030436">
    <property type="term" value="P:asexual sporulation"/>
    <property type="evidence" value="ECO:0007669"/>
    <property type="project" value="InterPro"/>
</dbReference>
<dbReference type="GO" id="GO:0042601">
    <property type="term" value="C:endospore-forming forespore"/>
    <property type="evidence" value="ECO:0007669"/>
    <property type="project" value="InterPro"/>
</dbReference>
<sequence>MEAARAKEILESKDTYAVKLEGDSVWIENVDVARGTATVTVGHNQSDVQTVDCGRLEEV</sequence>
<dbReference type="EMBL" id="JANIPJ010000015">
    <property type="protein sequence ID" value="MCR2806140.1"/>
    <property type="molecule type" value="Genomic_DNA"/>
</dbReference>
<protein>
    <submittedName>
        <fullName evidence="4">H-type small acid-soluble spore protein</fullName>
    </submittedName>
</protein>
<dbReference type="AlphaFoldDB" id="A0A9X2MTE2"/>
<keyword evidence="5" id="KW-1185">Reference proteome</keyword>
<dbReference type="RefSeq" id="WP_257449300.1">
    <property type="nucleotide sequence ID" value="NZ_JANIPJ010000015.1"/>
</dbReference>
<evidence type="ECO:0000256" key="3">
    <source>
        <dbReference type="ARBA" id="ARBA00022969"/>
    </source>
</evidence>
<organism evidence="4 5">
    <name type="scientific">Paenibacillus soyae</name>
    <dbReference type="NCBI Taxonomy" id="2969249"/>
    <lineage>
        <taxon>Bacteria</taxon>
        <taxon>Bacillati</taxon>
        <taxon>Bacillota</taxon>
        <taxon>Bacilli</taxon>
        <taxon>Bacillales</taxon>
        <taxon>Paenibacillaceae</taxon>
        <taxon>Paenibacillus</taxon>
    </lineage>
</organism>
<gene>
    <name evidence="4" type="ORF">NQZ67_19840</name>
</gene>
<dbReference type="GO" id="GO:0030435">
    <property type="term" value="P:sporulation resulting in formation of a cellular spore"/>
    <property type="evidence" value="ECO:0007669"/>
    <property type="project" value="UniProtKB-KW"/>
</dbReference>
<reference evidence="4" key="1">
    <citation type="submission" date="2022-08" db="EMBL/GenBank/DDBJ databases">
        <title>The genomic sequence of strain Paenibacillus sp. SCIV0701.</title>
        <authorList>
            <person name="Zhao H."/>
        </authorList>
    </citation>
    <scope>NUCLEOTIDE SEQUENCE</scope>
    <source>
        <strain evidence="4">SCIV0701</strain>
    </source>
</reference>
<name>A0A9X2MTE2_9BACL</name>
<dbReference type="Proteomes" id="UP001141950">
    <property type="component" value="Unassembled WGS sequence"/>
</dbReference>
<evidence type="ECO:0000256" key="1">
    <source>
        <dbReference type="ARBA" id="ARBA00004288"/>
    </source>
</evidence>
<comment type="similarity">
    <text evidence="2">Belongs to the SspH family.</text>
</comment>
<evidence type="ECO:0000256" key="2">
    <source>
        <dbReference type="ARBA" id="ARBA00006573"/>
    </source>
</evidence>
<evidence type="ECO:0000313" key="4">
    <source>
        <dbReference type="EMBL" id="MCR2806140.1"/>
    </source>
</evidence>
<keyword evidence="3" id="KW-0749">Sporulation</keyword>
<accession>A0A9X2MTE2</accession>
<dbReference type="InterPro" id="IPR012610">
    <property type="entry name" value="SASP_SspH"/>
</dbReference>
<evidence type="ECO:0000313" key="5">
    <source>
        <dbReference type="Proteomes" id="UP001141950"/>
    </source>
</evidence>
<proteinExistence type="inferred from homology"/>
<dbReference type="Pfam" id="PF08141">
    <property type="entry name" value="SspH"/>
    <property type="match status" value="1"/>
</dbReference>
<comment type="caution">
    <text evidence="4">The sequence shown here is derived from an EMBL/GenBank/DDBJ whole genome shotgun (WGS) entry which is preliminary data.</text>
</comment>